<name>A0A915A4I6_PARUN</name>
<reference evidence="2" key="1">
    <citation type="submission" date="2022-11" db="UniProtKB">
        <authorList>
            <consortium name="WormBaseParasite"/>
        </authorList>
    </citation>
    <scope>IDENTIFICATION</scope>
</reference>
<organism evidence="1 2">
    <name type="scientific">Parascaris univalens</name>
    <name type="common">Nematode worm</name>
    <dbReference type="NCBI Taxonomy" id="6257"/>
    <lineage>
        <taxon>Eukaryota</taxon>
        <taxon>Metazoa</taxon>
        <taxon>Ecdysozoa</taxon>
        <taxon>Nematoda</taxon>
        <taxon>Chromadorea</taxon>
        <taxon>Rhabditida</taxon>
        <taxon>Spirurina</taxon>
        <taxon>Ascaridomorpha</taxon>
        <taxon>Ascaridoidea</taxon>
        <taxon>Ascarididae</taxon>
        <taxon>Parascaris</taxon>
    </lineage>
</organism>
<evidence type="ECO:0000313" key="2">
    <source>
        <dbReference type="WBParaSite" id="PgR001X_g034_t01"/>
    </source>
</evidence>
<keyword evidence="1" id="KW-1185">Reference proteome</keyword>
<dbReference type="WBParaSite" id="PgR001X_g034_t01">
    <property type="protein sequence ID" value="PgR001X_g034_t01"/>
    <property type="gene ID" value="PgR001X_g034"/>
</dbReference>
<protein>
    <submittedName>
        <fullName evidence="2">Uncharacterized protein</fullName>
    </submittedName>
</protein>
<evidence type="ECO:0000313" key="1">
    <source>
        <dbReference type="Proteomes" id="UP000887569"/>
    </source>
</evidence>
<dbReference type="AlphaFoldDB" id="A0A915A4I6"/>
<dbReference type="Proteomes" id="UP000887569">
    <property type="component" value="Unplaced"/>
</dbReference>
<accession>A0A915A4I6</accession>
<sequence>MQMRRHRLTHRNLILRVPPHPPVARLQFASKSPARFLCHR</sequence>
<proteinExistence type="predicted"/>